<dbReference type="InterPro" id="IPR001811">
    <property type="entry name" value="Chemokine_IL8-like_dom"/>
</dbReference>
<proteinExistence type="predicted"/>
<evidence type="ECO:0000313" key="4">
    <source>
        <dbReference type="Ensembl" id="ENSGWIP00000016283.1"/>
    </source>
</evidence>
<dbReference type="GO" id="GO:0008009">
    <property type="term" value="F:chemokine activity"/>
    <property type="evidence" value="ECO:0007669"/>
    <property type="project" value="InterPro"/>
</dbReference>
<name>A0A8C5E4N6_GOUWI</name>
<dbReference type="Ensembl" id="ENSGWIT00000017991.1">
    <property type="protein sequence ID" value="ENSGWIP00000016283.1"/>
    <property type="gene ID" value="ENSGWIG00000009145.1"/>
</dbReference>
<reference evidence="4" key="2">
    <citation type="submission" date="2025-08" db="UniProtKB">
        <authorList>
            <consortium name="Ensembl"/>
        </authorList>
    </citation>
    <scope>IDENTIFICATION</scope>
</reference>
<dbReference type="InterPro" id="IPR036048">
    <property type="entry name" value="Interleukin_8-like_sf"/>
</dbReference>
<sequence>MDVKLVFVMVGVWALCFTSTDAGIPKCCLTARTDIPLPVLLRVQRWTIQPNTGACDIAALILHVRNLKKPICAHPKIKAMLTKIQRKMKRNAQRMNH</sequence>
<keyword evidence="5" id="KW-1185">Reference proteome</keyword>
<organism evidence="4 5">
    <name type="scientific">Gouania willdenowi</name>
    <name type="common">Blunt-snouted clingfish</name>
    <name type="synonym">Lepadogaster willdenowi</name>
    <dbReference type="NCBI Taxonomy" id="441366"/>
    <lineage>
        <taxon>Eukaryota</taxon>
        <taxon>Metazoa</taxon>
        <taxon>Chordata</taxon>
        <taxon>Craniata</taxon>
        <taxon>Vertebrata</taxon>
        <taxon>Euteleostomi</taxon>
        <taxon>Actinopterygii</taxon>
        <taxon>Neopterygii</taxon>
        <taxon>Teleostei</taxon>
        <taxon>Neoteleostei</taxon>
        <taxon>Acanthomorphata</taxon>
        <taxon>Ovalentaria</taxon>
        <taxon>Blenniimorphae</taxon>
        <taxon>Blenniiformes</taxon>
        <taxon>Gobiesocoidei</taxon>
        <taxon>Gobiesocidae</taxon>
        <taxon>Gobiesocinae</taxon>
        <taxon>Gouania</taxon>
    </lineage>
</organism>
<feature type="signal peptide" evidence="2">
    <location>
        <begin position="1"/>
        <end position="22"/>
    </location>
</feature>
<evidence type="ECO:0000256" key="2">
    <source>
        <dbReference type="SAM" id="SignalP"/>
    </source>
</evidence>
<dbReference type="Pfam" id="PF00048">
    <property type="entry name" value="IL8"/>
    <property type="match status" value="1"/>
</dbReference>
<dbReference type="CTD" id="20301"/>
<dbReference type="GeneID" id="114469993"/>
<evidence type="ECO:0000256" key="1">
    <source>
        <dbReference type="ARBA" id="ARBA00022514"/>
    </source>
</evidence>
<dbReference type="SUPFAM" id="SSF54117">
    <property type="entry name" value="Interleukin 8-like chemokines"/>
    <property type="match status" value="1"/>
</dbReference>
<protein>
    <submittedName>
        <fullName evidence="4">C-C motif chemokine 25-like</fullName>
    </submittedName>
</protein>
<dbReference type="Gene3D" id="2.40.50.40">
    <property type="match status" value="1"/>
</dbReference>
<gene>
    <name evidence="4" type="primary">ccl27a</name>
</gene>
<dbReference type="RefSeq" id="XP_028313763.1">
    <property type="nucleotide sequence ID" value="XM_028457962.1"/>
</dbReference>
<evidence type="ECO:0000313" key="5">
    <source>
        <dbReference type="Proteomes" id="UP000694680"/>
    </source>
</evidence>
<evidence type="ECO:0000259" key="3">
    <source>
        <dbReference type="Pfam" id="PF00048"/>
    </source>
</evidence>
<keyword evidence="1" id="KW-0202">Cytokine</keyword>
<dbReference type="OrthoDB" id="8905061at2759"/>
<dbReference type="GO" id="GO:0005615">
    <property type="term" value="C:extracellular space"/>
    <property type="evidence" value="ECO:0007669"/>
    <property type="project" value="UniProtKB-KW"/>
</dbReference>
<feature type="domain" description="Chemokine interleukin-8-like" evidence="3">
    <location>
        <begin position="26"/>
        <end position="79"/>
    </location>
</feature>
<dbReference type="AlphaFoldDB" id="A0A8C5E4N6"/>
<accession>A0A8C5E4N6</accession>
<dbReference type="GO" id="GO:0006955">
    <property type="term" value="P:immune response"/>
    <property type="evidence" value="ECO:0007669"/>
    <property type="project" value="InterPro"/>
</dbReference>
<keyword evidence="2" id="KW-0732">Signal</keyword>
<feature type="chain" id="PRO_5034189278" evidence="2">
    <location>
        <begin position="23"/>
        <end position="97"/>
    </location>
</feature>
<reference evidence="4" key="1">
    <citation type="submission" date="2020-06" db="EMBL/GenBank/DDBJ databases">
        <authorList>
            <consortium name="Wellcome Sanger Institute Data Sharing"/>
        </authorList>
    </citation>
    <scope>NUCLEOTIDE SEQUENCE [LARGE SCALE GENOMIC DNA]</scope>
</reference>
<dbReference type="Proteomes" id="UP000694680">
    <property type="component" value="Chromosome 9"/>
</dbReference>
<reference evidence="4" key="3">
    <citation type="submission" date="2025-09" db="UniProtKB">
        <authorList>
            <consortium name="Ensembl"/>
        </authorList>
    </citation>
    <scope>IDENTIFICATION</scope>
</reference>